<keyword evidence="1 2" id="KW-0727">SH2 domain</keyword>
<feature type="compositionally biased region" description="Basic and acidic residues" evidence="3">
    <location>
        <begin position="41"/>
        <end position="50"/>
    </location>
</feature>
<dbReference type="EMBL" id="CAXITT010000320">
    <property type="protein sequence ID" value="CAL1538972.1"/>
    <property type="molecule type" value="Genomic_DNA"/>
</dbReference>
<dbReference type="Pfam" id="PF00017">
    <property type="entry name" value="SH2"/>
    <property type="match status" value="1"/>
</dbReference>
<dbReference type="SUPFAM" id="SSF55550">
    <property type="entry name" value="SH2 domain"/>
    <property type="match status" value="1"/>
</dbReference>
<dbReference type="PROSITE" id="PS50001">
    <property type="entry name" value="SH2"/>
    <property type="match status" value="1"/>
</dbReference>
<feature type="region of interest" description="Disordered" evidence="3">
    <location>
        <begin position="41"/>
        <end position="167"/>
    </location>
</feature>
<name>A0AAV2HXP4_LYMST</name>
<dbReference type="PRINTS" id="PR00401">
    <property type="entry name" value="SH2DOMAIN"/>
</dbReference>
<feature type="domain" description="SH2" evidence="4">
    <location>
        <begin position="469"/>
        <end position="567"/>
    </location>
</feature>
<dbReference type="PANTHER" id="PTHR15127">
    <property type="entry name" value="HEAVYWEIGHT, ISOFORM A"/>
    <property type="match status" value="1"/>
</dbReference>
<dbReference type="GO" id="GO:0001784">
    <property type="term" value="F:phosphotyrosine residue binding"/>
    <property type="evidence" value="ECO:0007669"/>
    <property type="project" value="TreeGrafter"/>
</dbReference>
<dbReference type="Gene3D" id="3.30.505.10">
    <property type="entry name" value="SH2 domain"/>
    <property type="match status" value="1"/>
</dbReference>
<reference evidence="5 6" key="1">
    <citation type="submission" date="2024-04" db="EMBL/GenBank/DDBJ databases">
        <authorList>
            <consortium name="Genoscope - CEA"/>
            <person name="William W."/>
        </authorList>
    </citation>
    <scope>NUCLEOTIDE SEQUENCE [LARGE SCALE GENOMIC DNA]</scope>
</reference>
<dbReference type="AlphaFoldDB" id="A0AAV2HXP4"/>
<feature type="compositionally biased region" description="Polar residues" evidence="3">
    <location>
        <begin position="200"/>
        <end position="231"/>
    </location>
</feature>
<dbReference type="PANTHER" id="PTHR15127:SF32">
    <property type="entry name" value="HEAVYWEIGHT, ISOFORM A"/>
    <property type="match status" value="1"/>
</dbReference>
<feature type="region of interest" description="Disordered" evidence="3">
    <location>
        <begin position="179"/>
        <end position="251"/>
    </location>
</feature>
<protein>
    <recommendedName>
        <fullName evidence="4">SH2 domain-containing protein</fullName>
    </recommendedName>
</protein>
<dbReference type="InterPro" id="IPR036860">
    <property type="entry name" value="SH2_dom_sf"/>
</dbReference>
<evidence type="ECO:0000313" key="5">
    <source>
        <dbReference type="EMBL" id="CAL1538972.1"/>
    </source>
</evidence>
<dbReference type="Proteomes" id="UP001497497">
    <property type="component" value="Unassembled WGS sequence"/>
</dbReference>
<organism evidence="5 6">
    <name type="scientific">Lymnaea stagnalis</name>
    <name type="common">Great pond snail</name>
    <name type="synonym">Helix stagnalis</name>
    <dbReference type="NCBI Taxonomy" id="6523"/>
    <lineage>
        <taxon>Eukaryota</taxon>
        <taxon>Metazoa</taxon>
        <taxon>Spiralia</taxon>
        <taxon>Lophotrochozoa</taxon>
        <taxon>Mollusca</taxon>
        <taxon>Gastropoda</taxon>
        <taxon>Heterobranchia</taxon>
        <taxon>Euthyneura</taxon>
        <taxon>Panpulmonata</taxon>
        <taxon>Hygrophila</taxon>
        <taxon>Lymnaeoidea</taxon>
        <taxon>Lymnaeidae</taxon>
        <taxon>Lymnaea</taxon>
    </lineage>
</organism>
<sequence>MSNDLKKGFLQKYKLDNYSRAIPTNVLSDKTATLGEYCEPVDSRKLKASVDEDYNSDPDYRYAQPHDAIHLEKGIPSKLEEDDKSAYKLAKLPNDNHNVTSTRKPSPKPRSAKHRHQGPEDSPCLLKDEDRLSSSQISPISESVLKDKQKYKMSSSHEPQKRPGKKVVEIEYEVASAISSNQVDATKAKKKIATTRSESHTSINPSNKKSHLSQPEMNISKVSSKTTQQPRQDFVYSMGKPPGAGEEVTYEEPWDLKMKRLKQEQERKEKENAKKAEPQIPAVKKVASVYEDARDSLQSNKSCDRSISQTSETEVFLDALDNVQSQKAEVRKEVSKQPDGALKPLPSNTYEDAWDLKNSILELKIREMQLQASATYEEPWDSSKQQKHLQAKYQAQISVGEKPNEKEAVARHKSISDANDAVWEGTESKAAVVRGKYHSVDESRIKLKSRSSSLAQRIDPTVPLTNQNWYHGNISRDDAEKMLCVCKEGSYIVRTSSDRKSYSLSIKSSKQYIHVQIEQINMEDGSIRYILGKNSKEFCSIPEMIDYYTQHRVPLKGTEHIFLLHPVECKWS</sequence>
<feature type="compositionally biased region" description="Basic residues" evidence="3">
    <location>
        <begin position="105"/>
        <end position="116"/>
    </location>
</feature>
<evidence type="ECO:0000259" key="4">
    <source>
        <dbReference type="PROSITE" id="PS50001"/>
    </source>
</evidence>
<accession>A0AAV2HXP4</accession>
<dbReference type="InterPro" id="IPR051846">
    <property type="entry name" value="SH2_domain_adapters"/>
</dbReference>
<feature type="compositionally biased region" description="Low complexity" evidence="3">
    <location>
        <begin position="133"/>
        <end position="143"/>
    </location>
</feature>
<feature type="compositionally biased region" description="Basic and acidic residues" evidence="3">
    <location>
        <begin position="67"/>
        <end position="86"/>
    </location>
</feature>
<comment type="caution">
    <text evidence="5">The sequence shown here is derived from an EMBL/GenBank/DDBJ whole genome shotgun (WGS) entry which is preliminary data.</text>
</comment>
<evidence type="ECO:0000313" key="6">
    <source>
        <dbReference type="Proteomes" id="UP001497497"/>
    </source>
</evidence>
<evidence type="ECO:0000256" key="3">
    <source>
        <dbReference type="SAM" id="MobiDB-lite"/>
    </source>
</evidence>
<feature type="compositionally biased region" description="Polar residues" evidence="3">
    <location>
        <begin position="95"/>
        <end position="104"/>
    </location>
</feature>
<keyword evidence="6" id="KW-1185">Reference proteome</keyword>
<evidence type="ECO:0000256" key="2">
    <source>
        <dbReference type="PROSITE-ProRule" id="PRU00191"/>
    </source>
</evidence>
<gene>
    <name evidence="5" type="ORF">GSLYS_00012793001</name>
</gene>
<dbReference type="InterPro" id="IPR000980">
    <property type="entry name" value="SH2"/>
</dbReference>
<dbReference type="SMART" id="SM00252">
    <property type="entry name" value="SH2"/>
    <property type="match status" value="1"/>
</dbReference>
<proteinExistence type="predicted"/>
<feature type="compositionally biased region" description="Basic and acidic residues" evidence="3">
    <location>
        <begin position="158"/>
        <end position="167"/>
    </location>
</feature>
<evidence type="ECO:0000256" key="1">
    <source>
        <dbReference type="ARBA" id="ARBA00022999"/>
    </source>
</evidence>